<keyword evidence="2" id="KW-1185">Reference proteome</keyword>
<proteinExistence type="predicted"/>
<organism evidence="1 2">
    <name type="scientific">Aspergillus welwitschiae</name>
    <dbReference type="NCBI Taxonomy" id="1341132"/>
    <lineage>
        <taxon>Eukaryota</taxon>
        <taxon>Fungi</taxon>
        <taxon>Dikarya</taxon>
        <taxon>Ascomycota</taxon>
        <taxon>Pezizomycotina</taxon>
        <taxon>Eurotiomycetes</taxon>
        <taxon>Eurotiomycetidae</taxon>
        <taxon>Eurotiales</taxon>
        <taxon>Aspergillaceae</taxon>
        <taxon>Aspergillus</taxon>
        <taxon>Aspergillus subgen. Circumdati</taxon>
    </lineage>
</organism>
<protein>
    <submittedName>
        <fullName evidence="1">Uncharacterized protein</fullName>
    </submittedName>
</protein>
<accession>A0A3F3PIW7</accession>
<evidence type="ECO:0000313" key="2">
    <source>
        <dbReference type="Proteomes" id="UP000253729"/>
    </source>
</evidence>
<feature type="non-terminal residue" evidence="1">
    <location>
        <position position="57"/>
    </location>
</feature>
<dbReference type="GeneID" id="38136759"/>
<reference evidence="1 2" key="1">
    <citation type="submission" date="2018-07" db="EMBL/GenBank/DDBJ databases">
        <title>The genomes of Aspergillus section Nigri reveals drivers in fungal speciation.</title>
        <authorList>
            <consortium name="DOE Joint Genome Institute"/>
            <person name="Vesth T.C."/>
            <person name="Nybo J."/>
            <person name="Theobald S."/>
            <person name="Brandl J."/>
            <person name="Frisvad J.C."/>
            <person name="Nielsen K.F."/>
            <person name="Lyhne E.K."/>
            <person name="Kogle M.E."/>
            <person name="Kuo A."/>
            <person name="Riley R."/>
            <person name="Clum A."/>
            <person name="Nolan M."/>
            <person name="Lipzen A."/>
            <person name="Salamov A."/>
            <person name="Henrissat B."/>
            <person name="Wiebenga A."/>
            <person name="De vries R.P."/>
            <person name="Grigoriev I.V."/>
            <person name="Mortensen U.H."/>
            <person name="Andersen M.R."/>
            <person name="Baker S.E."/>
        </authorList>
    </citation>
    <scope>NUCLEOTIDE SEQUENCE [LARGE SCALE GENOMIC DNA]</scope>
    <source>
        <strain evidence="1 2">CBS 139.54b</strain>
    </source>
</reference>
<sequence>MPPEPCRPKRTRVLGLRRDNLEFATIALGQHRTPTRRHAIAIERNPFGRPRLIPVAV</sequence>
<dbReference type="AlphaFoldDB" id="A0A3F3PIW7"/>
<gene>
    <name evidence="1" type="ORF">BDQ94DRAFT_155031</name>
</gene>
<dbReference type="RefSeq" id="XP_026619755.1">
    <property type="nucleotide sequence ID" value="XM_026768403.1"/>
</dbReference>
<evidence type="ECO:0000313" key="1">
    <source>
        <dbReference type="EMBL" id="RDH26733.1"/>
    </source>
</evidence>
<name>A0A3F3PIW7_9EURO</name>
<dbReference type="EMBL" id="KZ852121">
    <property type="protein sequence ID" value="RDH26733.1"/>
    <property type="molecule type" value="Genomic_DNA"/>
</dbReference>
<dbReference type="Proteomes" id="UP000253729">
    <property type="component" value="Unassembled WGS sequence"/>
</dbReference>